<feature type="compositionally biased region" description="Basic and acidic residues" evidence="2">
    <location>
        <begin position="1265"/>
        <end position="1286"/>
    </location>
</feature>
<evidence type="ECO:0000256" key="1">
    <source>
        <dbReference type="SAM" id="Coils"/>
    </source>
</evidence>
<dbReference type="GO" id="GO:0005856">
    <property type="term" value="C:cytoskeleton"/>
    <property type="evidence" value="ECO:0007669"/>
    <property type="project" value="TreeGrafter"/>
</dbReference>
<dbReference type="GO" id="GO:0005200">
    <property type="term" value="F:structural constituent of cytoskeleton"/>
    <property type="evidence" value="ECO:0007669"/>
    <property type="project" value="TreeGrafter"/>
</dbReference>
<feature type="coiled-coil region" evidence="1">
    <location>
        <begin position="154"/>
        <end position="460"/>
    </location>
</feature>
<evidence type="ECO:0000256" key="2">
    <source>
        <dbReference type="SAM" id="MobiDB-lite"/>
    </source>
</evidence>
<feature type="coiled-coil region" evidence="1">
    <location>
        <begin position="803"/>
        <end position="865"/>
    </location>
</feature>
<proteinExistence type="predicted"/>
<dbReference type="EMBL" id="NBNE01000459">
    <property type="protein sequence ID" value="OWZ19303.1"/>
    <property type="molecule type" value="Genomic_DNA"/>
</dbReference>
<feature type="region of interest" description="Disordered" evidence="2">
    <location>
        <begin position="1"/>
        <end position="97"/>
    </location>
</feature>
<name>A0A225WNR0_9STRA</name>
<evidence type="ECO:0000313" key="3">
    <source>
        <dbReference type="EMBL" id="OWZ19303.1"/>
    </source>
</evidence>
<comment type="caution">
    <text evidence="3">The sequence shown here is derived from an EMBL/GenBank/DDBJ whole genome shotgun (WGS) entry which is preliminary data.</text>
</comment>
<feature type="coiled-coil region" evidence="1">
    <location>
        <begin position="1412"/>
        <end position="1519"/>
    </location>
</feature>
<feature type="region of interest" description="Disordered" evidence="2">
    <location>
        <begin position="1045"/>
        <end position="1070"/>
    </location>
</feature>
<dbReference type="Proteomes" id="UP000198211">
    <property type="component" value="Unassembled WGS sequence"/>
</dbReference>
<keyword evidence="4" id="KW-1185">Reference proteome</keyword>
<dbReference type="OrthoDB" id="113076at2759"/>
<feature type="compositionally biased region" description="Basic and acidic residues" evidence="2">
    <location>
        <begin position="1"/>
        <end position="16"/>
    </location>
</feature>
<feature type="coiled-coil region" evidence="1">
    <location>
        <begin position="711"/>
        <end position="766"/>
    </location>
</feature>
<protein>
    <submittedName>
        <fullName evidence="3">Uncharacterized protein</fullName>
    </submittedName>
</protein>
<reference evidence="4" key="1">
    <citation type="submission" date="2017-03" db="EMBL/GenBank/DDBJ databases">
        <title>Phytopthora megakarya and P. palmivora, two closely related causual agents of cacao black pod achieved similar genome size and gene model numbers by different mechanisms.</title>
        <authorList>
            <person name="Ali S."/>
            <person name="Shao J."/>
            <person name="Larry D.J."/>
            <person name="Kronmiller B."/>
            <person name="Shen D."/>
            <person name="Strem M.D."/>
            <person name="Melnick R.L."/>
            <person name="Guiltinan M.J."/>
            <person name="Tyler B.M."/>
            <person name="Meinhardt L.W."/>
            <person name="Bailey B.A."/>
        </authorList>
    </citation>
    <scope>NUCLEOTIDE SEQUENCE [LARGE SCALE GENOMIC DNA]</scope>
    <source>
        <strain evidence="4">zdho120</strain>
    </source>
</reference>
<keyword evidence="1" id="KW-0175">Coiled coil</keyword>
<feature type="compositionally biased region" description="Basic residues" evidence="2">
    <location>
        <begin position="1628"/>
        <end position="1640"/>
    </location>
</feature>
<feature type="region of interest" description="Disordered" evidence="2">
    <location>
        <begin position="1265"/>
        <end position="1288"/>
    </location>
</feature>
<accession>A0A225WNR0</accession>
<dbReference type="PANTHER" id="PTHR47357">
    <property type="entry name" value="COP1-INTERACTIVE PROTEIN 1"/>
    <property type="match status" value="1"/>
</dbReference>
<evidence type="ECO:0000313" key="4">
    <source>
        <dbReference type="Proteomes" id="UP000198211"/>
    </source>
</evidence>
<organism evidence="3 4">
    <name type="scientific">Phytophthora megakarya</name>
    <dbReference type="NCBI Taxonomy" id="4795"/>
    <lineage>
        <taxon>Eukaryota</taxon>
        <taxon>Sar</taxon>
        <taxon>Stramenopiles</taxon>
        <taxon>Oomycota</taxon>
        <taxon>Peronosporomycetes</taxon>
        <taxon>Peronosporales</taxon>
        <taxon>Peronosporaceae</taxon>
        <taxon>Phytophthora</taxon>
    </lineage>
</organism>
<dbReference type="PANTHER" id="PTHR47357:SF1">
    <property type="entry name" value="SPINDLE POLE BODY COMPONENT 110"/>
    <property type="match status" value="1"/>
</dbReference>
<feature type="coiled-coil region" evidence="1">
    <location>
        <begin position="546"/>
        <end position="685"/>
    </location>
</feature>
<feature type="coiled-coil region" evidence="1">
    <location>
        <begin position="1075"/>
        <end position="1125"/>
    </location>
</feature>
<sequence>MTRGEDVTMSGDSKREDEDEMADSVPPIPAGLSTPHEDEMADSVPPIPAGFSTPRRRQQKASGSFEFSVTPEPSRRRLSTSRGRQPVAGLEESPARYSPSKVKAAVRSFADFLHFLEQEEHQHDHTLMPVIIQRFAELGAVIESQKRHIDRWKGKELDLAIEEAQQNLELIRELGDTIQKQELQIAEDKVEKQKWEEKYHLAAQEVETLKKQGTYQIQQLRTEVAMLRQAGVEVEKKLKERDASLVAAKKSNDTLQSQVKEMEQNNSTVIQDNTKLKQQGTLQSDEMRKLEHQLLELREHYEAVVSKATELEQDVDTWQARYDEKDQQVRELEDALNHGRQEMGQRKGNLEQVMVENRKLQEHVNRIAQEHEKQLAEQHKYRSEVEAERQRLNQALQQESTRFQNFKKEAGAIRTQIEAQAMSAMKQREQQLLDEKARVEEELQQQFTKINEENIELRATVDSLKDINRRKSTEIGRLMATSQEAEQQNQSRTIEAHKMQQLTDEVSRAKKQFELLSKDLASKDVTHVEAMKSQSAEFETQYNDFVLQVEEQFNEMTQENEQLRANLEESAKKLEMLEGQSSAGVAELGKWRTECENFQRQLQEGARENESLKRELEHRMQELESRRKENTELSAQIEHFLSPDHERTKEVELLQSERARLEEHNRELQRLLDVTRTEANATLEEAHRIHDRSLEQESSHENTVRKLCEEKESMNHNLVTLSSEKAALESQIVGARNEIEQWKASVLQLETDKQGLELRAQDVMRQATEQIEMQKQTAAMTTEDGRTQLHTLTTQLVQREAQINEGHQQLRSLQETVRSLEEKLRVQLYEFENVKVKNEQLSIQIEDLNNEKRGVEQIMRQHSSSILRHSGVEEDLSKRFERLTREMDQRAHEENSKVMQLQAVLDSKLETQLQHSSDERAKYEEEIARLQQELENYAGELEKLDSELLQLQREREEQERAISAMQQTIATHEEEKWTQNKSQNKTPDDFKRLDTAHKELKAKYEQFKEDSMAQLREKEKEMVELQDDMTELQSKLDQEKEMTRHLMNRSHSEKQERSKEISAKSHVDTEQQAHVKQLEASVKELKHKLQISEQSVPDKRQQTRMKDLETTVKRLQHELQVSEQSMTGREQSAMHEKLQKEREQRALQTRFDSLSAENAANLKKMDAKADEIEHLREEIDQLHEEIERLHDEIRDNTTEMDNARGHLHVSEQLTLKLQEMQDDLAAREEEARQQETVLAAKEEELQHARNAERELKHRLNEKMNGKGEESMRHYKDKVREKEDEVTSLKQQNAKFREQLKRAAQAKLLSKNATETGTTARDKAMKELEEAYDQAVQREHELSSQIAHLEDAKSTMLHQFRREMRKLNIEFGSQGSNDDGSYIGDGAFHRGIMEVSALLRSYQDRETHQDTLVLRKEKQINELKSRLDELEQSFRQHDSDSKKHDEQLRGREKSLYLQVEAMNEEVSKLKLENRELRENHTVGSNDDISAEAAREWEEKCTKLKVRIRELKDANMKLKESRFSKADMKALVKEVEMLTSQVLEKDMQIKALQNSEVPKFKSTIGATVNGSHRSKDQLEEKIMVLNDHLTGLMTENMQLQHNVEQYAIQYGPLDGATKDGVIGNSGIRVPSRRNSKPAVRSR</sequence>
<gene>
    <name evidence="3" type="ORF">PHMEG_0006468</name>
</gene>
<feature type="region of interest" description="Disordered" evidence="2">
    <location>
        <begin position="1619"/>
        <end position="1640"/>
    </location>
</feature>